<dbReference type="Pfam" id="PF13561">
    <property type="entry name" value="adh_short_C2"/>
    <property type="match status" value="1"/>
</dbReference>
<dbReference type="NCBIfam" id="NF005559">
    <property type="entry name" value="PRK07231.1"/>
    <property type="match status" value="1"/>
</dbReference>
<sequence length="254" mass="26612">MEEDNMTAGFEKKVALVTGAGGGIGEAVAHDLAMNGASVLVVDIHGPNAEVVAGAIRERGGKAVSFCADVSVSAQCRAAVEKAEREFGSLHYSVNNAGIGGRFDAITDIEVDEWRNVMSVNIDAVFLGMKYQLSAIEKSGGGAVVNIASIYAHLGLRRFDAYTASKHAVRGLTRSVAIEYATRNIRVNAVSPGPILTPLTRGAKEQIDTITAMTAMKRMGEPVEIAKAVSFLLSPDASFITGAEIVVDGGVMLS</sequence>
<evidence type="ECO:0000256" key="2">
    <source>
        <dbReference type="ARBA" id="ARBA00023002"/>
    </source>
</evidence>
<organism evidence="3 5">
    <name type="scientific">Paraburkholderia elongata</name>
    <dbReference type="NCBI Taxonomy" id="2675747"/>
    <lineage>
        <taxon>Bacteria</taxon>
        <taxon>Pseudomonadati</taxon>
        <taxon>Pseudomonadota</taxon>
        <taxon>Betaproteobacteria</taxon>
        <taxon>Burkholderiales</taxon>
        <taxon>Burkholderiaceae</taxon>
        <taxon>Paraburkholderia</taxon>
    </lineage>
</organism>
<dbReference type="SUPFAM" id="SSF51735">
    <property type="entry name" value="NAD(P)-binding Rossmann-fold domains"/>
    <property type="match status" value="1"/>
</dbReference>
<dbReference type="PANTHER" id="PTHR24321">
    <property type="entry name" value="DEHYDROGENASES, SHORT CHAIN"/>
    <property type="match status" value="1"/>
</dbReference>
<dbReference type="EMBL" id="WOEZ01000117">
    <property type="protein sequence ID" value="NPT57133.1"/>
    <property type="molecule type" value="Genomic_DNA"/>
</dbReference>
<evidence type="ECO:0000313" key="3">
    <source>
        <dbReference type="EMBL" id="NPT56429.1"/>
    </source>
</evidence>
<evidence type="ECO:0000313" key="5">
    <source>
        <dbReference type="Proteomes" id="UP000655523"/>
    </source>
</evidence>
<dbReference type="InterPro" id="IPR036291">
    <property type="entry name" value="NAD(P)-bd_dom_sf"/>
</dbReference>
<proteinExistence type="inferred from homology"/>
<keyword evidence="2 3" id="KW-0560">Oxidoreductase</keyword>
<accession>A0A972SIU5</accession>
<evidence type="ECO:0000313" key="4">
    <source>
        <dbReference type="EMBL" id="NPT57133.1"/>
    </source>
</evidence>
<gene>
    <name evidence="3" type="ORF">GNZ13_18020</name>
    <name evidence="4" type="ORF">GNZ13_21765</name>
</gene>
<dbReference type="InterPro" id="IPR002347">
    <property type="entry name" value="SDR_fam"/>
</dbReference>
<dbReference type="CDD" id="cd05233">
    <property type="entry name" value="SDR_c"/>
    <property type="match status" value="1"/>
</dbReference>
<name>A0A972SIU5_9BURK</name>
<dbReference type="PRINTS" id="PR00081">
    <property type="entry name" value="GDHRDH"/>
</dbReference>
<dbReference type="Gene3D" id="3.40.50.720">
    <property type="entry name" value="NAD(P)-binding Rossmann-like Domain"/>
    <property type="match status" value="1"/>
</dbReference>
<comment type="caution">
    <text evidence="3">The sequence shown here is derived from an EMBL/GenBank/DDBJ whole genome shotgun (WGS) entry which is preliminary data.</text>
</comment>
<dbReference type="PROSITE" id="PS00061">
    <property type="entry name" value="ADH_SHORT"/>
    <property type="match status" value="1"/>
</dbReference>
<dbReference type="PRINTS" id="PR00080">
    <property type="entry name" value="SDRFAMILY"/>
</dbReference>
<dbReference type="GO" id="GO:0047936">
    <property type="term" value="F:glucose 1-dehydrogenase [NAD(P)+] activity"/>
    <property type="evidence" value="ECO:0007669"/>
    <property type="project" value="UniProtKB-EC"/>
</dbReference>
<dbReference type="EC" id="1.1.1.47" evidence="3"/>
<dbReference type="AlphaFoldDB" id="A0A972SIU5"/>
<dbReference type="FunFam" id="3.40.50.720:FF:000084">
    <property type="entry name" value="Short-chain dehydrogenase reductase"/>
    <property type="match status" value="1"/>
</dbReference>
<comment type="similarity">
    <text evidence="1">Belongs to the short-chain dehydrogenases/reductases (SDR) family.</text>
</comment>
<dbReference type="PANTHER" id="PTHR24321:SF8">
    <property type="entry name" value="ESTRADIOL 17-BETA-DEHYDROGENASE 8-RELATED"/>
    <property type="match status" value="1"/>
</dbReference>
<reference evidence="3 5" key="1">
    <citation type="submission" date="2019-11" db="EMBL/GenBank/DDBJ databases">
        <title>Metabolism of dissolved organic matter in forest soils.</title>
        <authorList>
            <person name="Cyle K.T."/>
            <person name="Wilhelm R.C."/>
            <person name="Martinez C.E."/>
        </authorList>
    </citation>
    <scope>NUCLEOTIDE SEQUENCE [LARGE SCALE GENOMIC DNA]</scope>
    <source>
        <strain evidence="3 5">5N</strain>
    </source>
</reference>
<dbReference type="Proteomes" id="UP000655523">
    <property type="component" value="Unassembled WGS sequence"/>
</dbReference>
<keyword evidence="5" id="KW-1185">Reference proteome</keyword>
<evidence type="ECO:0000256" key="1">
    <source>
        <dbReference type="ARBA" id="ARBA00006484"/>
    </source>
</evidence>
<dbReference type="InterPro" id="IPR020904">
    <property type="entry name" value="Sc_DH/Rdtase_CS"/>
</dbReference>
<protein>
    <submittedName>
        <fullName evidence="3">Glucose 1-dehydrogenase</fullName>
        <ecNumber evidence="3">1.1.1.47</ecNumber>
    </submittedName>
</protein>
<dbReference type="EMBL" id="WOEZ01000092">
    <property type="protein sequence ID" value="NPT56429.1"/>
    <property type="molecule type" value="Genomic_DNA"/>
</dbReference>